<name>A0A328BCC4_9BACT</name>
<reference evidence="3" key="1">
    <citation type="submission" date="2018-05" db="EMBL/GenBank/DDBJ databases">
        <authorList>
            <person name="Nie L."/>
        </authorList>
    </citation>
    <scope>NUCLEOTIDE SEQUENCE [LARGE SCALE GENOMIC DNA]</scope>
    <source>
        <strain evidence="3">NL</strain>
    </source>
</reference>
<dbReference type="FunFam" id="3.40.50.720:FF:000084">
    <property type="entry name" value="Short-chain dehydrogenase reductase"/>
    <property type="match status" value="1"/>
</dbReference>
<dbReference type="SUPFAM" id="SSF51735">
    <property type="entry name" value="NAD(P)-binding Rossmann-fold domains"/>
    <property type="match status" value="1"/>
</dbReference>
<dbReference type="InterPro" id="IPR002347">
    <property type="entry name" value="SDR_fam"/>
</dbReference>
<gene>
    <name evidence="2" type="ORF">DLM85_18345</name>
</gene>
<dbReference type="PANTHER" id="PTHR42879:SF6">
    <property type="entry name" value="NADPH-DEPENDENT REDUCTASE BACG"/>
    <property type="match status" value="1"/>
</dbReference>
<evidence type="ECO:0000256" key="1">
    <source>
        <dbReference type="ARBA" id="ARBA00006484"/>
    </source>
</evidence>
<sequence length="263" mass="27219">MLTDQLTDRRAVVCGSTQGIGRAAAEALAARGAHVTLIARNEDALREAAAALPAEHGQQHDYLVADFSRPAELAERLAEYVAKNPATHILVNNTGGPAGGPLLAASIDDLRAAFEQHVVCNHLLAQALVPGMKAAGYGRIINVISTSVKQPLPNLGVSNTTRGAVASWAKTLANELGPSGITVNNVLPGATLTQRHHSLVEARSASTGTPVQELEAQMQRLIPAGRFGEAEEVAAAIAFLASPLAGYINGINVPVDGGRTGSL</sequence>
<comment type="similarity">
    <text evidence="1">Belongs to the short-chain dehydrogenases/reductases (SDR) family.</text>
</comment>
<dbReference type="Proteomes" id="UP000248553">
    <property type="component" value="Unassembled WGS sequence"/>
</dbReference>
<protein>
    <submittedName>
        <fullName evidence="2">Short-chain dehydrogenase</fullName>
    </submittedName>
</protein>
<evidence type="ECO:0000313" key="3">
    <source>
        <dbReference type="Proteomes" id="UP000248553"/>
    </source>
</evidence>
<comment type="caution">
    <text evidence="2">The sequence shown here is derived from an EMBL/GenBank/DDBJ whole genome shotgun (WGS) entry which is preliminary data.</text>
</comment>
<accession>A0A328BCC4</accession>
<dbReference type="InterPro" id="IPR036291">
    <property type="entry name" value="NAD(P)-bd_dom_sf"/>
</dbReference>
<dbReference type="AlphaFoldDB" id="A0A328BCC4"/>
<organism evidence="2 3">
    <name type="scientific">Hymenobacter edaphi</name>
    <dbReference type="NCBI Taxonomy" id="2211146"/>
    <lineage>
        <taxon>Bacteria</taxon>
        <taxon>Pseudomonadati</taxon>
        <taxon>Bacteroidota</taxon>
        <taxon>Cytophagia</taxon>
        <taxon>Cytophagales</taxon>
        <taxon>Hymenobacteraceae</taxon>
        <taxon>Hymenobacter</taxon>
    </lineage>
</organism>
<evidence type="ECO:0000313" key="2">
    <source>
        <dbReference type="EMBL" id="RAK64647.1"/>
    </source>
</evidence>
<dbReference type="PRINTS" id="PR00081">
    <property type="entry name" value="GDHRDH"/>
</dbReference>
<keyword evidence="3" id="KW-1185">Reference proteome</keyword>
<dbReference type="PANTHER" id="PTHR42879">
    <property type="entry name" value="3-OXOACYL-(ACYL-CARRIER-PROTEIN) REDUCTASE"/>
    <property type="match status" value="1"/>
</dbReference>
<dbReference type="Pfam" id="PF13561">
    <property type="entry name" value="adh_short_C2"/>
    <property type="match status" value="1"/>
</dbReference>
<proteinExistence type="inferred from homology"/>
<dbReference type="InterPro" id="IPR050259">
    <property type="entry name" value="SDR"/>
</dbReference>
<dbReference type="Gene3D" id="3.40.50.720">
    <property type="entry name" value="NAD(P)-binding Rossmann-like Domain"/>
    <property type="match status" value="1"/>
</dbReference>
<dbReference type="OrthoDB" id="9804774at2"/>
<dbReference type="EMBL" id="QHKM01000006">
    <property type="protein sequence ID" value="RAK64647.1"/>
    <property type="molecule type" value="Genomic_DNA"/>
</dbReference>
<dbReference type="RefSeq" id="WP_111479621.1">
    <property type="nucleotide sequence ID" value="NZ_QHKM01000006.1"/>
</dbReference>